<dbReference type="EMBL" id="CP012542">
    <property type="protein sequence ID" value="QCD44136.1"/>
    <property type="molecule type" value="Genomic_DNA"/>
</dbReference>
<evidence type="ECO:0000313" key="2">
    <source>
        <dbReference type="EMBL" id="QCD44136.1"/>
    </source>
</evidence>
<sequence>MIKINEAPNRRNQRLNTNDAVYIKPPEESDIYQFSESVLKELSENNIPSIPSNYSIYFDKMLGERSGAFKEKLGEVILSYEQSDSSAQQDGQVHIEKEIKQSFAQIKSMLQAVALIYKNLGLMKGLVARHLSNLRSNTDILATQNVISAFNEDLIKLNTLMDKHVDVIKVNYEEIGKMFKLIEEQAVYDSTYDIYNKKFLVGTLQLELDAVKRYGYKSSFLLIKADDSMMAGIKNLRDKSLLLKKISSILTKTSRKSDIIGHYGDGIFVIIMRHTDSVGAEQACRRIKDLFLKTVVAIEDKKIAIQTKSVFGTLEKDISMEETLANTLDALEKNTNSEQI</sequence>
<dbReference type="NCBIfam" id="TIGR00254">
    <property type="entry name" value="GGDEF"/>
    <property type="match status" value="1"/>
</dbReference>
<dbReference type="InterPro" id="IPR029787">
    <property type="entry name" value="Nucleotide_cyclase"/>
</dbReference>
<dbReference type="InterPro" id="IPR043128">
    <property type="entry name" value="Rev_trsase/Diguanyl_cyclase"/>
</dbReference>
<dbReference type="SUPFAM" id="SSF55073">
    <property type="entry name" value="Nucleotide cyclase"/>
    <property type="match status" value="1"/>
</dbReference>
<reference evidence="2 3" key="1">
    <citation type="submission" date="2016-07" db="EMBL/GenBank/DDBJ databases">
        <title>Comparative genomics of the Campylobacter concisus group.</title>
        <authorList>
            <person name="Miller W.G."/>
            <person name="Yee E."/>
            <person name="Chapman M.H."/>
            <person name="Huynh S."/>
            <person name="Bono J.L."/>
            <person name="On S.L.W."/>
            <person name="StLeger J."/>
            <person name="Foster G."/>
            <person name="Parker C.T."/>
        </authorList>
    </citation>
    <scope>NUCLEOTIDE SEQUENCE [LARGE SCALE GENOMIC DNA]</scope>
    <source>
        <strain evidence="2 3">CCUG 21559</strain>
    </source>
</reference>
<organism evidence="2 3">
    <name type="scientific">Campylobacter mucosalis CCUG 21559</name>
    <dbReference type="NCBI Taxonomy" id="1032067"/>
    <lineage>
        <taxon>Bacteria</taxon>
        <taxon>Pseudomonadati</taxon>
        <taxon>Campylobacterota</taxon>
        <taxon>Epsilonproteobacteria</taxon>
        <taxon>Campylobacterales</taxon>
        <taxon>Campylobacteraceae</taxon>
        <taxon>Campylobacter</taxon>
    </lineage>
</organism>
<accession>A0A6G5QF59</accession>
<evidence type="ECO:0000313" key="3">
    <source>
        <dbReference type="Proteomes" id="UP000503264"/>
    </source>
</evidence>
<dbReference type="Proteomes" id="UP000503264">
    <property type="component" value="Chromosome"/>
</dbReference>
<dbReference type="RefSeq" id="WP_171993384.1">
    <property type="nucleotide sequence ID" value="NZ_CP012542.1"/>
</dbReference>
<gene>
    <name evidence="2" type="ORF">CMUC_0323</name>
</gene>
<proteinExistence type="predicted"/>
<feature type="domain" description="GGDEF" evidence="1">
    <location>
        <begin position="175"/>
        <end position="334"/>
    </location>
</feature>
<dbReference type="InterPro" id="IPR000160">
    <property type="entry name" value="GGDEF_dom"/>
</dbReference>
<evidence type="ECO:0000259" key="1">
    <source>
        <dbReference type="SMART" id="SM00267"/>
    </source>
</evidence>
<name>A0A6G5QF59_9BACT</name>
<dbReference type="AlphaFoldDB" id="A0A6G5QF59"/>
<dbReference type="Gene3D" id="3.30.70.270">
    <property type="match status" value="1"/>
</dbReference>
<protein>
    <recommendedName>
        <fullName evidence="1">GGDEF domain-containing protein</fullName>
    </recommendedName>
</protein>
<keyword evidence="3" id="KW-1185">Reference proteome</keyword>
<dbReference type="Pfam" id="PF00990">
    <property type="entry name" value="GGDEF"/>
    <property type="match status" value="1"/>
</dbReference>
<dbReference type="SMART" id="SM00267">
    <property type="entry name" value="GGDEF"/>
    <property type="match status" value="1"/>
</dbReference>